<reference evidence="7 8" key="1">
    <citation type="submission" date="2016-10" db="EMBL/GenBank/DDBJ databases">
        <authorList>
            <person name="de Groot N.N."/>
        </authorList>
    </citation>
    <scope>NUCLEOTIDE SEQUENCE [LARGE SCALE GENOMIC DNA]</scope>
    <source>
        <strain evidence="7 8">CGMCC 4.1877</strain>
    </source>
</reference>
<proteinExistence type="inferred from homology"/>
<comment type="similarity">
    <text evidence="2">Belongs to the bacterial solute-binding protein SsuA/TauA family.</text>
</comment>
<dbReference type="PROSITE" id="PS51257">
    <property type="entry name" value="PROKAR_LIPOPROTEIN"/>
    <property type="match status" value="1"/>
</dbReference>
<protein>
    <submittedName>
        <fullName evidence="7">ABC-type nitrate/sulfonate/bicarbonate transport system, substrate-binding protein</fullName>
    </submittedName>
</protein>
<dbReference type="STRING" id="260086.SAMN05216207_1019114"/>
<dbReference type="Gene3D" id="3.40.190.10">
    <property type="entry name" value="Periplasmic binding protein-like II"/>
    <property type="match status" value="2"/>
</dbReference>
<sequence>MRRRAFLAGLAGVAAVSLTGCARSPGPEPGVVRYQGATGDVTFPELAADMGLLEGVALHWIGNTTSGPQDIQAAVTGDTDVGGAFNGAILQLAAAGAPITAVIGYYGTDTRTFGGYYVRADSPVRTVRDLIGRTVAVNTLGGHYEAVLRMHLTRQGLTPAEVDSVQLVVVPPVAAEQSLRSGQLDVAVLNDMYRDRALARGGIRAVFTDVEFLGPFTAGSYVMRDEFLAREPDTARAFVAGTARAVAWAQQQPREEVVARFRDIIARRDRNEDTTAIEYFTSTGIAGRGGVIRPEEFGTWTSWLERDGRLEPGRVDPTRLYTNRFNPYAATPPDAAGAAPVAAPPAGRGGEEPS</sequence>
<feature type="domain" description="SsuA/THI5-like" evidence="6">
    <location>
        <begin position="68"/>
        <end position="255"/>
    </location>
</feature>
<evidence type="ECO:0000259" key="6">
    <source>
        <dbReference type="Pfam" id="PF09084"/>
    </source>
</evidence>
<dbReference type="Proteomes" id="UP000199614">
    <property type="component" value="Unassembled WGS sequence"/>
</dbReference>
<evidence type="ECO:0000256" key="5">
    <source>
        <dbReference type="SAM" id="SignalP"/>
    </source>
</evidence>
<gene>
    <name evidence="7" type="ORF">SAMN05216207_1019114</name>
</gene>
<feature type="region of interest" description="Disordered" evidence="4">
    <location>
        <begin position="325"/>
        <end position="354"/>
    </location>
</feature>
<accession>A0A1I5B7E8</accession>
<keyword evidence="8" id="KW-1185">Reference proteome</keyword>
<dbReference type="GO" id="GO:0042597">
    <property type="term" value="C:periplasmic space"/>
    <property type="evidence" value="ECO:0007669"/>
    <property type="project" value="UniProtKB-SubCell"/>
</dbReference>
<keyword evidence="3 5" id="KW-0732">Signal</keyword>
<feature type="signal peptide" evidence="5">
    <location>
        <begin position="1"/>
        <end position="22"/>
    </location>
</feature>
<evidence type="ECO:0000313" key="7">
    <source>
        <dbReference type="EMBL" id="SFN70617.1"/>
    </source>
</evidence>
<evidence type="ECO:0000256" key="2">
    <source>
        <dbReference type="ARBA" id="ARBA00010742"/>
    </source>
</evidence>
<dbReference type="SUPFAM" id="SSF53850">
    <property type="entry name" value="Periplasmic binding protein-like II"/>
    <property type="match status" value="1"/>
</dbReference>
<dbReference type="InterPro" id="IPR015168">
    <property type="entry name" value="SsuA/THI5"/>
</dbReference>
<evidence type="ECO:0000256" key="3">
    <source>
        <dbReference type="ARBA" id="ARBA00022729"/>
    </source>
</evidence>
<dbReference type="AlphaFoldDB" id="A0A1I5B7E8"/>
<evidence type="ECO:0000256" key="1">
    <source>
        <dbReference type="ARBA" id="ARBA00004418"/>
    </source>
</evidence>
<evidence type="ECO:0000256" key="4">
    <source>
        <dbReference type="SAM" id="MobiDB-lite"/>
    </source>
</evidence>
<evidence type="ECO:0000313" key="8">
    <source>
        <dbReference type="Proteomes" id="UP000199614"/>
    </source>
</evidence>
<dbReference type="PANTHER" id="PTHR30024:SF47">
    <property type="entry name" value="TAURINE-BINDING PERIPLASMIC PROTEIN"/>
    <property type="match status" value="1"/>
</dbReference>
<organism evidence="7 8">
    <name type="scientific">Pseudonocardia ammonioxydans</name>
    <dbReference type="NCBI Taxonomy" id="260086"/>
    <lineage>
        <taxon>Bacteria</taxon>
        <taxon>Bacillati</taxon>
        <taxon>Actinomycetota</taxon>
        <taxon>Actinomycetes</taxon>
        <taxon>Pseudonocardiales</taxon>
        <taxon>Pseudonocardiaceae</taxon>
        <taxon>Pseudonocardia</taxon>
    </lineage>
</organism>
<dbReference type="EMBL" id="FOUY01000019">
    <property type="protein sequence ID" value="SFN70617.1"/>
    <property type="molecule type" value="Genomic_DNA"/>
</dbReference>
<feature type="chain" id="PRO_5011521762" evidence="5">
    <location>
        <begin position="23"/>
        <end position="354"/>
    </location>
</feature>
<comment type="subcellular location">
    <subcellularLocation>
        <location evidence="1">Periplasm</location>
    </subcellularLocation>
</comment>
<name>A0A1I5B7E8_PSUAM</name>
<dbReference type="Pfam" id="PF09084">
    <property type="entry name" value="NMT1"/>
    <property type="match status" value="1"/>
</dbReference>
<feature type="compositionally biased region" description="Low complexity" evidence="4">
    <location>
        <begin position="327"/>
        <end position="346"/>
    </location>
</feature>
<dbReference type="PANTHER" id="PTHR30024">
    <property type="entry name" value="ALIPHATIC SULFONATES-BINDING PROTEIN-RELATED"/>
    <property type="match status" value="1"/>
</dbReference>